<comment type="caution">
    <text evidence="1">The sequence shown here is derived from an EMBL/GenBank/DDBJ whole genome shotgun (WGS) entry which is preliminary data.</text>
</comment>
<reference evidence="1 2" key="1">
    <citation type="submission" date="2021-06" db="EMBL/GenBank/DDBJ databases">
        <authorList>
            <person name="Palmer J.M."/>
        </authorList>
    </citation>
    <scope>NUCLEOTIDE SEQUENCE [LARGE SCALE GENOMIC DNA]</scope>
    <source>
        <strain evidence="2">if_2019</strain>
        <tissue evidence="1">Muscle</tissue>
    </source>
</reference>
<dbReference type="EMBL" id="JAHRIQ010104435">
    <property type="protein sequence ID" value="MEQ2254391.1"/>
    <property type="molecule type" value="Genomic_DNA"/>
</dbReference>
<keyword evidence="2" id="KW-1185">Reference proteome</keyword>
<organism evidence="1 2">
    <name type="scientific">Ilyodon furcidens</name>
    <name type="common">goldbreast splitfin</name>
    <dbReference type="NCBI Taxonomy" id="33524"/>
    <lineage>
        <taxon>Eukaryota</taxon>
        <taxon>Metazoa</taxon>
        <taxon>Chordata</taxon>
        <taxon>Craniata</taxon>
        <taxon>Vertebrata</taxon>
        <taxon>Euteleostomi</taxon>
        <taxon>Actinopterygii</taxon>
        <taxon>Neopterygii</taxon>
        <taxon>Teleostei</taxon>
        <taxon>Neoteleostei</taxon>
        <taxon>Acanthomorphata</taxon>
        <taxon>Ovalentaria</taxon>
        <taxon>Atherinomorphae</taxon>
        <taxon>Cyprinodontiformes</taxon>
        <taxon>Goodeidae</taxon>
        <taxon>Ilyodon</taxon>
    </lineage>
</organism>
<accession>A0ABV0VD60</accession>
<proteinExistence type="predicted"/>
<evidence type="ECO:0000313" key="1">
    <source>
        <dbReference type="EMBL" id="MEQ2254391.1"/>
    </source>
</evidence>
<dbReference type="Proteomes" id="UP001482620">
    <property type="component" value="Unassembled WGS sequence"/>
</dbReference>
<gene>
    <name evidence="1" type="ORF">ILYODFUR_003271</name>
</gene>
<evidence type="ECO:0000313" key="2">
    <source>
        <dbReference type="Proteomes" id="UP001482620"/>
    </source>
</evidence>
<name>A0ABV0VD60_9TELE</name>
<sequence>MSEVFAEMILSAARSLKSKKSLNCASGFQRMSVGPKHRVSSFIKPAFQLRIITRSLQALHFKSEKGKKGRSEAVGVKLEKSTSVFQCRIFSGRVRNGEYP</sequence>
<protein>
    <submittedName>
        <fullName evidence="1">Uncharacterized protein</fullName>
    </submittedName>
</protein>